<accession>A0A450SH11</accession>
<evidence type="ECO:0000313" key="1">
    <source>
        <dbReference type="EMBL" id="VFJ52373.1"/>
    </source>
</evidence>
<proteinExistence type="predicted"/>
<name>A0A450SH11_9GAMM</name>
<dbReference type="AlphaFoldDB" id="A0A450SH11"/>
<protein>
    <submittedName>
        <fullName evidence="1">Uncharacterized protein</fullName>
    </submittedName>
</protein>
<dbReference type="EMBL" id="CAADEY010000036">
    <property type="protein sequence ID" value="VFJ52373.1"/>
    <property type="molecule type" value="Genomic_DNA"/>
</dbReference>
<organism evidence="1">
    <name type="scientific">Candidatus Kentrum sp. DK</name>
    <dbReference type="NCBI Taxonomy" id="2126562"/>
    <lineage>
        <taxon>Bacteria</taxon>
        <taxon>Pseudomonadati</taxon>
        <taxon>Pseudomonadota</taxon>
        <taxon>Gammaproteobacteria</taxon>
        <taxon>Candidatus Kentrum</taxon>
    </lineage>
</organism>
<sequence>MCIPMMYNNNPFFHDPVGGNRLIGANTGAIARQLQASGRQRSPEHRWL</sequence>
<gene>
    <name evidence="1" type="ORF">BECKDK2373C_GA0170839_10367</name>
</gene>
<reference evidence="1" key="1">
    <citation type="submission" date="2019-02" db="EMBL/GenBank/DDBJ databases">
        <authorList>
            <person name="Gruber-Vodicka R. H."/>
            <person name="Seah K. B. B."/>
        </authorList>
    </citation>
    <scope>NUCLEOTIDE SEQUENCE</scope>
    <source>
        <strain evidence="1">BECK_DK161</strain>
    </source>
</reference>